<accession>A0A5E4WAM2</accession>
<organism evidence="5 6">
    <name type="scientific">Pandoraea terrae</name>
    <dbReference type="NCBI Taxonomy" id="1537710"/>
    <lineage>
        <taxon>Bacteria</taxon>
        <taxon>Pseudomonadati</taxon>
        <taxon>Pseudomonadota</taxon>
        <taxon>Betaproteobacteria</taxon>
        <taxon>Burkholderiales</taxon>
        <taxon>Burkholderiaceae</taxon>
        <taxon>Pandoraea</taxon>
    </lineage>
</organism>
<feature type="chain" id="PRO_5022932945" description="Curli production assembly/transport component CsgE" evidence="4">
    <location>
        <begin position="21"/>
        <end position="141"/>
    </location>
</feature>
<evidence type="ECO:0000256" key="3">
    <source>
        <dbReference type="ARBA" id="ARBA00022729"/>
    </source>
</evidence>
<dbReference type="EMBL" id="CABPRZ010000012">
    <property type="protein sequence ID" value="VVE20350.1"/>
    <property type="molecule type" value="Genomic_DNA"/>
</dbReference>
<keyword evidence="3 4" id="KW-0732">Signal</keyword>
<sequence length="141" mass="15691">MLSRLVCVLLLWALTGPALAVQAETKSPEDEFAEPFAAITDQTLTFTGREFVKYFTAKWAELGGVKKSEPLSIRERPANGRGSMISIEYRFRQIYIGFFSPNRSRLKASAEAAAERAVTIVGDTELNRLLFKDPDMAGDEL</sequence>
<gene>
    <name evidence="5" type="ORF">PTE30175_03019</name>
</gene>
<evidence type="ECO:0000256" key="2">
    <source>
        <dbReference type="ARBA" id="ARBA00014024"/>
    </source>
</evidence>
<evidence type="ECO:0000256" key="4">
    <source>
        <dbReference type="SAM" id="SignalP"/>
    </source>
</evidence>
<protein>
    <recommendedName>
        <fullName evidence="2">Curli production assembly/transport component CsgE</fullName>
    </recommendedName>
</protein>
<evidence type="ECO:0000313" key="5">
    <source>
        <dbReference type="EMBL" id="VVE20350.1"/>
    </source>
</evidence>
<dbReference type="Proteomes" id="UP000414233">
    <property type="component" value="Unassembled WGS sequence"/>
</dbReference>
<keyword evidence="6" id="KW-1185">Reference proteome</keyword>
<evidence type="ECO:0000313" key="6">
    <source>
        <dbReference type="Proteomes" id="UP000414233"/>
    </source>
</evidence>
<dbReference type="Pfam" id="PF10627">
    <property type="entry name" value="CsgE"/>
    <property type="match status" value="1"/>
</dbReference>
<name>A0A5E4WAM2_9BURK</name>
<dbReference type="OrthoDB" id="6869495at2"/>
<comment type="function">
    <text evidence="1">May be involved in the biogenesis of curli organelles.</text>
</comment>
<evidence type="ECO:0000256" key="1">
    <source>
        <dbReference type="ARBA" id="ARBA00003989"/>
    </source>
</evidence>
<dbReference type="RefSeq" id="WP_150697870.1">
    <property type="nucleotide sequence ID" value="NZ_CABPRZ010000012.1"/>
</dbReference>
<feature type="signal peptide" evidence="4">
    <location>
        <begin position="1"/>
        <end position="20"/>
    </location>
</feature>
<proteinExistence type="predicted"/>
<dbReference type="InterPro" id="IPR018900">
    <property type="entry name" value="Curli_CsgE"/>
</dbReference>
<dbReference type="AlphaFoldDB" id="A0A5E4WAM2"/>
<reference evidence="5 6" key="1">
    <citation type="submission" date="2019-08" db="EMBL/GenBank/DDBJ databases">
        <authorList>
            <person name="Peeters C."/>
        </authorList>
    </citation>
    <scope>NUCLEOTIDE SEQUENCE [LARGE SCALE GENOMIC DNA]</scope>
    <source>
        <strain evidence="5 6">LMG 30175</strain>
    </source>
</reference>